<evidence type="ECO:0000256" key="1">
    <source>
        <dbReference type="SAM" id="MobiDB-lite"/>
    </source>
</evidence>
<sequence>MGRKSSLAAPLPLSNSTSSRRRSANGRLDNPVSTPETPASTESRVRGSSLYLPITISDGEVEEEKTPDRRKSRTQTTQGDASPPRPTSAKVPRSRQQTTPDYARIAPRRDVATDPGKLSTPRLKEYDDKAIPYRPATVVHQDGSEDEREKNGNIIDESYSDKDIKQNGTDKGKESSAQRVHAKLLKQARKQLTKGEEEGHIYIFCDPKKRGILKIGRTKHVDERFKRHMKCGLQVEEVYISHLVQHVKRAESLVKIDLSHLCRPWQCFRCSEEHGEWFKVGPAKAKEVVNQWVTWINKQNPYGNDKNMKPIWNDLLSHGRQPEEVFEHQDHAARWAHWAWALSPPSSKERKLFDKLNDRGQHVNEKTQMTPKKHDNDGKKIIPYRQPPSTEQTAPLTLTDLAKALVSKDQTVHIHITGNVNITTGCKIIGDASVRRLLQG</sequence>
<evidence type="ECO:0000313" key="3">
    <source>
        <dbReference type="EMBL" id="KAJ4375380.1"/>
    </source>
</evidence>
<evidence type="ECO:0000259" key="2">
    <source>
        <dbReference type="SMART" id="SM00974"/>
    </source>
</evidence>
<evidence type="ECO:0000313" key="4">
    <source>
        <dbReference type="Proteomes" id="UP001140560"/>
    </source>
</evidence>
<dbReference type="OrthoDB" id="3692364at2759"/>
<dbReference type="Pfam" id="PF10544">
    <property type="entry name" value="T5orf172"/>
    <property type="match status" value="1"/>
</dbReference>
<dbReference type="SMART" id="SM00974">
    <property type="entry name" value="T5orf172"/>
    <property type="match status" value="1"/>
</dbReference>
<dbReference type="Proteomes" id="UP001140560">
    <property type="component" value="Unassembled WGS sequence"/>
</dbReference>
<feature type="domain" description="Bacteriophage T5 Orf172 DNA-binding" evidence="2">
    <location>
        <begin position="207"/>
        <end position="292"/>
    </location>
</feature>
<dbReference type="EMBL" id="JAPEUY010000003">
    <property type="protein sequence ID" value="KAJ4375380.1"/>
    <property type="molecule type" value="Genomic_DNA"/>
</dbReference>
<name>A0A9W9CQ27_9PLEO</name>
<accession>A0A9W9CQ27</accession>
<dbReference type="AlphaFoldDB" id="A0A9W9CQ27"/>
<gene>
    <name evidence="3" type="ORF">N0V83_002466</name>
</gene>
<proteinExistence type="predicted"/>
<feature type="region of interest" description="Disordered" evidence="1">
    <location>
        <begin position="368"/>
        <end position="392"/>
    </location>
</feature>
<feature type="compositionally biased region" description="Polar residues" evidence="1">
    <location>
        <begin position="31"/>
        <end position="42"/>
    </location>
</feature>
<feature type="compositionally biased region" description="Basic and acidic residues" evidence="1">
    <location>
        <begin position="122"/>
        <end position="131"/>
    </location>
</feature>
<dbReference type="PANTHER" id="PTHR28094:SF2">
    <property type="entry name" value="BACTERIOPHAGE T5 ORF172 DNA-BINDING DOMAIN-CONTAINING PROTEIN"/>
    <property type="match status" value="1"/>
</dbReference>
<feature type="region of interest" description="Disordered" evidence="1">
    <location>
        <begin position="1"/>
        <end position="179"/>
    </location>
</feature>
<comment type="caution">
    <text evidence="3">The sequence shown here is derived from an EMBL/GenBank/DDBJ whole genome shotgun (WGS) entry which is preliminary data.</text>
</comment>
<protein>
    <recommendedName>
        <fullName evidence="2">Bacteriophage T5 Orf172 DNA-binding domain-containing protein</fullName>
    </recommendedName>
</protein>
<organism evidence="3 4">
    <name type="scientific">Neocucurbitaria cava</name>
    <dbReference type="NCBI Taxonomy" id="798079"/>
    <lineage>
        <taxon>Eukaryota</taxon>
        <taxon>Fungi</taxon>
        <taxon>Dikarya</taxon>
        <taxon>Ascomycota</taxon>
        <taxon>Pezizomycotina</taxon>
        <taxon>Dothideomycetes</taxon>
        <taxon>Pleosporomycetidae</taxon>
        <taxon>Pleosporales</taxon>
        <taxon>Pleosporineae</taxon>
        <taxon>Cucurbitariaceae</taxon>
        <taxon>Neocucurbitaria</taxon>
    </lineage>
</organism>
<reference evidence="3" key="1">
    <citation type="submission" date="2022-10" db="EMBL/GenBank/DDBJ databases">
        <title>Tapping the CABI collections for fungal endophytes: first genome assemblies for Collariella, Neodidymelliopsis, Ascochyta clinopodiicola, Didymella pomorum, Didymosphaeria variabile, Neocosmospora piperis and Neocucurbitaria cava.</title>
        <authorList>
            <person name="Hill R."/>
        </authorList>
    </citation>
    <scope>NUCLEOTIDE SEQUENCE</scope>
    <source>
        <strain evidence="3">IMI 356814</strain>
    </source>
</reference>
<feature type="compositionally biased region" description="Low complexity" evidence="1">
    <location>
        <begin position="1"/>
        <end position="18"/>
    </location>
</feature>
<dbReference type="InterPro" id="IPR053006">
    <property type="entry name" value="Meiosis_regulatory"/>
</dbReference>
<keyword evidence="4" id="KW-1185">Reference proteome</keyword>
<feature type="compositionally biased region" description="Basic and acidic residues" evidence="1">
    <location>
        <begin position="159"/>
        <end position="176"/>
    </location>
</feature>
<dbReference type="PANTHER" id="PTHR28094">
    <property type="entry name" value="MEIOTICALLY UP-REGULATED GENE 113 PROTEIN"/>
    <property type="match status" value="1"/>
</dbReference>
<dbReference type="InterPro" id="IPR018306">
    <property type="entry name" value="Phage_T5_Orf172_DNA-bd"/>
</dbReference>